<evidence type="ECO:0000259" key="4">
    <source>
        <dbReference type="PROSITE" id="PS51459"/>
    </source>
</evidence>
<dbReference type="EMBL" id="MFGW01000240">
    <property type="protein sequence ID" value="OGF58632.1"/>
    <property type="molecule type" value="Genomic_DNA"/>
</dbReference>
<feature type="binding site" evidence="2">
    <location>
        <begin position="248"/>
        <end position="249"/>
    </location>
    <ligand>
        <name>ATP</name>
        <dbReference type="ChEBI" id="CHEBI:30616"/>
    </ligand>
</feature>
<dbReference type="PROSITE" id="PS51459">
    <property type="entry name" value="FIDO"/>
    <property type="match status" value="1"/>
</dbReference>
<dbReference type="Gene3D" id="1.10.3290.10">
    <property type="entry name" value="Fido-like domain"/>
    <property type="match status" value="1"/>
</dbReference>
<dbReference type="AlphaFoldDB" id="A0A1F5V5E0"/>
<gene>
    <name evidence="5" type="ORF">A2Y62_02590</name>
</gene>
<keyword evidence="2" id="KW-0067">ATP-binding</keyword>
<feature type="binding site" evidence="2">
    <location>
        <begin position="210"/>
        <end position="217"/>
    </location>
    <ligand>
        <name>ATP</name>
        <dbReference type="ChEBI" id="CHEBI:30616"/>
    </ligand>
</feature>
<dbReference type="InterPro" id="IPR003812">
    <property type="entry name" value="Fido"/>
</dbReference>
<evidence type="ECO:0000256" key="1">
    <source>
        <dbReference type="PIRSR" id="PIRSR640198-1"/>
    </source>
</evidence>
<feature type="domain" description="Fido" evidence="4">
    <location>
        <begin position="119"/>
        <end position="271"/>
    </location>
</feature>
<dbReference type="InterPro" id="IPR036597">
    <property type="entry name" value="Fido-like_dom_sf"/>
</dbReference>
<evidence type="ECO:0000313" key="5">
    <source>
        <dbReference type="EMBL" id="OGF58632.1"/>
    </source>
</evidence>
<keyword evidence="2" id="KW-0547">Nucleotide-binding</keyword>
<sequence>MRTYEKTHSWLQFSINLEKAPVAVWIMLGECQSKCEHIAMVPLKPNVSKELHQIYLAKGIAATTAIEGNSLSEEQARLLIEGKLKVPVSLEYQKNEIDNILRCCNHILKKIKQRQPIVLSPNIIKYFNAEVLKNTIYDSDVMPGKVRKHSVGVAQYRGAPAEDCEYLLEKLCEWLNGEQFKAGRGMTIATAILKAMIAHLYMAWIHPFGDGNGRTARLIELLILINAGVPAPAAQLLSNHYNNTRQEYYKQLADSSKTKDGGIAFIAYAVQGFLDGLKEQLDRIWEQQWTIAWENLIHEVLPDKVSATQIRRRHLILDLSHKEKPVPLKEITDASPRIAREYAKKSRKTLIRDLNELIRLDLLELTPKGYRVRLETILQFLPTKLY</sequence>
<evidence type="ECO:0000256" key="2">
    <source>
        <dbReference type="PIRSR" id="PIRSR640198-2"/>
    </source>
</evidence>
<dbReference type="InterPro" id="IPR040198">
    <property type="entry name" value="Fido_containing"/>
</dbReference>
<dbReference type="Proteomes" id="UP000178943">
    <property type="component" value="Unassembled WGS sequence"/>
</dbReference>
<protein>
    <recommendedName>
        <fullName evidence="4">Fido domain-containing protein</fullName>
    </recommendedName>
</protein>
<dbReference type="SUPFAM" id="SSF140931">
    <property type="entry name" value="Fic-like"/>
    <property type="match status" value="1"/>
</dbReference>
<name>A0A1F5V5E0_9BACT</name>
<dbReference type="Pfam" id="PF02661">
    <property type="entry name" value="Fic"/>
    <property type="match status" value="1"/>
</dbReference>
<dbReference type="GO" id="GO:0005524">
    <property type="term" value="F:ATP binding"/>
    <property type="evidence" value="ECO:0007669"/>
    <property type="project" value="UniProtKB-KW"/>
</dbReference>
<accession>A0A1F5V5E0</accession>
<reference evidence="5 6" key="1">
    <citation type="journal article" date="2016" name="Nat. Commun.">
        <title>Thousands of microbial genomes shed light on interconnected biogeochemical processes in an aquifer system.</title>
        <authorList>
            <person name="Anantharaman K."/>
            <person name="Brown C.T."/>
            <person name="Hug L.A."/>
            <person name="Sharon I."/>
            <person name="Castelle C.J."/>
            <person name="Probst A.J."/>
            <person name="Thomas B.C."/>
            <person name="Singh A."/>
            <person name="Wilkins M.J."/>
            <person name="Karaoz U."/>
            <person name="Brodie E.L."/>
            <person name="Williams K.H."/>
            <person name="Hubbard S.S."/>
            <person name="Banfield J.F."/>
        </authorList>
    </citation>
    <scope>NUCLEOTIDE SEQUENCE [LARGE SCALE GENOMIC DNA]</scope>
</reference>
<evidence type="ECO:0000313" key="6">
    <source>
        <dbReference type="Proteomes" id="UP000178943"/>
    </source>
</evidence>
<comment type="caution">
    <text evidence="5">The sequence shown here is derived from an EMBL/GenBank/DDBJ whole genome shotgun (WGS) entry which is preliminary data.</text>
</comment>
<feature type="site" description="Important for autoinhibition of adenylyltransferase activity" evidence="3">
    <location>
        <position position="67"/>
    </location>
</feature>
<dbReference type="PANTHER" id="PTHR13504">
    <property type="entry name" value="FIDO DOMAIN-CONTAINING PROTEIN DDB_G0283145"/>
    <property type="match status" value="1"/>
</dbReference>
<proteinExistence type="predicted"/>
<organism evidence="5 6">
    <name type="scientific">Candidatus Fischerbacteria bacterium RBG_13_37_8</name>
    <dbReference type="NCBI Taxonomy" id="1817863"/>
    <lineage>
        <taxon>Bacteria</taxon>
        <taxon>Candidatus Fischeribacteriota</taxon>
    </lineage>
</organism>
<dbReference type="PANTHER" id="PTHR13504:SF38">
    <property type="entry name" value="FIDO DOMAIN-CONTAINING PROTEIN"/>
    <property type="match status" value="1"/>
</dbReference>
<dbReference type="STRING" id="1817863.A2Y62_02590"/>
<feature type="active site" evidence="1">
    <location>
        <position position="206"/>
    </location>
</feature>
<evidence type="ECO:0000256" key="3">
    <source>
        <dbReference type="PIRSR" id="PIRSR640198-3"/>
    </source>
</evidence>